<evidence type="ECO:0000313" key="2">
    <source>
        <dbReference type="Proteomes" id="UP000305451"/>
    </source>
</evidence>
<evidence type="ECO:0008006" key="3">
    <source>
        <dbReference type="Google" id="ProtNLM"/>
    </source>
</evidence>
<gene>
    <name evidence="1" type="ORF">E5162_08830</name>
</gene>
<name>A0A4S2HB87_9PROT</name>
<dbReference type="OrthoDB" id="5793379at2"/>
<dbReference type="Proteomes" id="UP000305451">
    <property type="component" value="Unassembled WGS sequence"/>
</dbReference>
<dbReference type="AlphaFoldDB" id="A0A4S2HB87"/>
<dbReference type="InterPro" id="IPR036188">
    <property type="entry name" value="FAD/NAD-bd_sf"/>
</dbReference>
<dbReference type="EMBL" id="SRXV01000002">
    <property type="protein sequence ID" value="TGY93156.1"/>
    <property type="molecule type" value="Genomic_DNA"/>
</dbReference>
<dbReference type="RefSeq" id="WP_135944873.1">
    <property type="nucleotide sequence ID" value="NZ_BMEI01000002.1"/>
</dbReference>
<comment type="caution">
    <text evidence="1">The sequence shown here is derived from an EMBL/GenBank/DDBJ whole genome shotgun (WGS) entry which is preliminary data.</text>
</comment>
<protein>
    <recommendedName>
        <fullName evidence="3">Lycopene cyclase</fullName>
    </recommendedName>
</protein>
<keyword evidence="2" id="KW-1185">Reference proteome</keyword>
<accession>A0A4S2HB87</accession>
<reference evidence="1 2" key="1">
    <citation type="journal article" date="2013" name="Int. J. Syst. Evol. Microbiol.">
        <title>Marinicauda pacifica gen. nov., sp. nov., a prosthecate alphaproteobacterium of the family Hyphomonadaceae isolated from deep seawater.</title>
        <authorList>
            <person name="Zhang X.Y."/>
            <person name="Li G.W."/>
            <person name="Wang C.S."/>
            <person name="Zhang Y.J."/>
            <person name="Xu X.W."/>
            <person name="Li H."/>
            <person name="Liu A."/>
            <person name="Liu C."/>
            <person name="Xie B.B."/>
            <person name="Qin Q.L."/>
            <person name="Xu Z."/>
            <person name="Chen X.L."/>
            <person name="Zhou B.C."/>
            <person name="Zhang Y.Z."/>
        </authorList>
    </citation>
    <scope>NUCLEOTIDE SEQUENCE [LARGE SCALE GENOMIC DNA]</scope>
    <source>
        <strain evidence="1 2">P-1 km-3</strain>
    </source>
</reference>
<sequence length="370" mass="39842">MSDSIDTDLLIIGGGLAAMALANRLIESGARFQVRIIEPRDDFAQNRAWGLWAPARHALSPFVNARWTRWSFSRDGGGGAEHAIPGLSYQLVESGPLFARRRDRIGDAPHIRLETGITAHQTGHSGGSVFVETNAGRLRARHVIDTRPVSASSSQIPVMYQSFAGCLSQDGGGTASPCAEIMTRMRCDSAGLAFDYVLPLGNGRVRTEAVRWSPVPLERSRLEAELDELLSRRRWTRAGPVSYGVLPTGLPAPREHPVRGLVAARMQAGGWRVGAGQSLLRLENWAGTVTRRLLAGRAPPAFHGPGLVAGLANRRLLSALTRDPSAMDRTVLSLAGSLSPATLVHVMTGNPGVRDSARLMLHLRARANTS</sequence>
<evidence type="ECO:0000313" key="1">
    <source>
        <dbReference type="EMBL" id="TGY93156.1"/>
    </source>
</evidence>
<dbReference type="Pfam" id="PF05834">
    <property type="entry name" value="Lycopene_cycl"/>
    <property type="match status" value="1"/>
</dbReference>
<proteinExistence type="predicted"/>
<organism evidence="1 2">
    <name type="scientific">Marinicauda pacifica</name>
    <dbReference type="NCBI Taxonomy" id="1133559"/>
    <lineage>
        <taxon>Bacteria</taxon>
        <taxon>Pseudomonadati</taxon>
        <taxon>Pseudomonadota</taxon>
        <taxon>Alphaproteobacteria</taxon>
        <taxon>Maricaulales</taxon>
        <taxon>Maricaulaceae</taxon>
        <taxon>Marinicauda</taxon>
    </lineage>
</organism>
<dbReference type="SUPFAM" id="SSF51905">
    <property type="entry name" value="FAD/NAD(P)-binding domain"/>
    <property type="match status" value="1"/>
</dbReference>